<dbReference type="CDD" id="cd19499">
    <property type="entry name" value="RecA-like_ClpB_Hsp104-like"/>
    <property type="match status" value="1"/>
</dbReference>
<dbReference type="InterPro" id="IPR003959">
    <property type="entry name" value="ATPase_AAA_core"/>
</dbReference>
<dbReference type="GO" id="GO:0034605">
    <property type="term" value="P:cellular response to heat"/>
    <property type="evidence" value="ECO:0007669"/>
    <property type="project" value="TreeGrafter"/>
</dbReference>
<dbReference type="GO" id="GO:0016887">
    <property type="term" value="F:ATP hydrolysis activity"/>
    <property type="evidence" value="ECO:0007669"/>
    <property type="project" value="InterPro"/>
</dbReference>
<organism evidence="10 11">
    <name type="scientific">Ceraceosorus bombacis</name>
    <dbReference type="NCBI Taxonomy" id="401625"/>
    <lineage>
        <taxon>Eukaryota</taxon>
        <taxon>Fungi</taxon>
        <taxon>Dikarya</taxon>
        <taxon>Basidiomycota</taxon>
        <taxon>Ustilaginomycotina</taxon>
        <taxon>Exobasidiomycetes</taxon>
        <taxon>Ceraceosorales</taxon>
        <taxon>Ceraceosoraceae</taxon>
        <taxon>Ceraceosorus</taxon>
    </lineage>
</organism>
<feature type="region of interest" description="Disordered" evidence="7">
    <location>
        <begin position="444"/>
        <end position="463"/>
    </location>
</feature>
<dbReference type="Pfam" id="PF17871">
    <property type="entry name" value="AAA_lid_9"/>
    <property type="match status" value="1"/>
</dbReference>
<dbReference type="PANTHER" id="PTHR11638:SF176">
    <property type="entry name" value="HEAT SHOCK PROTEIN 78, MITOCHONDRIAL"/>
    <property type="match status" value="1"/>
</dbReference>
<feature type="region of interest" description="Disordered" evidence="7">
    <location>
        <begin position="57"/>
        <end position="85"/>
    </location>
</feature>
<dbReference type="PRINTS" id="PR00300">
    <property type="entry name" value="CLPPROTEASEA"/>
</dbReference>
<dbReference type="Gene3D" id="1.10.8.60">
    <property type="match status" value="1"/>
</dbReference>
<dbReference type="Proteomes" id="UP000054845">
    <property type="component" value="Unassembled WGS sequence"/>
</dbReference>
<keyword evidence="11" id="KW-1185">Reference proteome</keyword>
<dbReference type="GO" id="GO:0005759">
    <property type="term" value="C:mitochondrial matrix"/>
    <property type="evidence" value="ECO:0007669"/>
    <property type="project" value="TreeGrafter"/>
</dbReference>
<name>A0A0N7LAJ3_9BASI</name>
<evidence type="ECO:0000259" key="9">
    <source>
        <dbReference type="SMART" id="SM01086"/>
    </source>
</evidence>
<keyword evidence="6" id="KW-0175">Coiled coil</keyword>
<accession>A0A0N7LAJ3</accession>
<dbReference type="SMART" id="SM01086">
    <property type="entry name" value="ClpB_D2-small"/>
    <property type="match status" value="1"/>
</dbReference>
<dbReference type="GO" id="GO:0042026">
    <property type="term" value="P:protein refolding"/>
    <property type="evidence" value="ECO:0007669"/>
    <property type="project" value="TreeGrafter"/>
</dbReference>
<dbReference type="Pfam" id="PF00004">
    <property type="entry name" value="AAA"/>
    <property type="match status" value="1"/>
</dbReference>
<evidence type="ECO:0000259" key="8">
    <source>
        <dbReference type="SMART" id="SM00382"/>
    </source>
</evidence>
<evidence type="ECO:0000256" key="5">
    <source>
        <dbReference type="ARBA" id="ARBA00023186"/>
    </source>
</evidence>
<keyword evidence="4" id="KW-0067">ATP-binding</keyword>
<dbReference type="InterPro" id="IPR041546">
    <property type="entry name" value="ClpA/ClpB_AAA_lid"/>
</dbReference>
<dbReference type="InterPro" id="IPR019489">
    <property type="entry name" value="Clp_ATPase_C"/>
</dbReference>
<feature type="domain" description="AAA+ ATPase" evidence="8">
    <location>
        <begin position="540"/>
        <end position="715"/>
    </location>
</feature>
<keyword evidence="3" id="KW-0547">Nucleotide-binding</keyword>
<evidence type="ECO:0000313" key="10">
    <source>
        <dbReference type="EMBL" id="CEH16746.1"/>
    </source>
</evidence>
<dbReference type="InterPro" id="IPR018368">
    <property type="entry name" value="ClpA/B_CS1"/>
</dbReference>
<dbReference type="FunFam" id="3.40.50.300:FF:000010">
    <property type="entry name" value="Chaperone clpB 1, putative"/>
    <property type="match status" value="1"/>
</dbReference>
<dbReference type="FunFam" id="3.40.50.300:FF:000120">
    <property type="entry name" value="ATP-dependent chaperone ClpB"/>
    <property type="match status" value="1"/>
</dbReference>
<dbReference type="CDD" id="cd00009">
    <property type="entry name" value="AAA"/>
    <property type="match status" value="1"/>
</dbReference>
<comment type="similarity">
    <text evidence="1">Belongs to the ClpA/ClpB family.</text>
</comment>
<keyword evidence="5" id="KW-0143">Chaperone</keyword>
<dbReference type="EMBL" id="CCYA01000391">
    <property type="protein sequence ID" value="CEH16746.1"/>
    <property type="molecule type" value="Genomic_DNA"/>
</dbReference>
<evidence type="ECO:0000256" key="6">
    <source>
        <dbReference type="SAM" id="Coils"/>
    </source>
</evidence>
<dbReference type="STRING" id="401625.A0A0N7LAJ3"/>
<dbReference type="InterPro" id="IPR003593">
    <property type="entry name" value="AAA+_ATPase"/>
</dbReference>
<evidence type="ECO:0000256" key="3">
    <source>
        <dbReference type="ARBA" id="ARBA00022741"/>
    </source>
</evidence>
<dbReference type="SMART" id="SM00382">
    <property type="entry name" value="AAA"/>
    <property type="match status" value="2"/>
</dbReference>
<sequence length="855" mass="93284">MLRRAVARHSSALPSASLLQPVRGITVPQLNRLALAAQLSDPHSPPHAYRLHTSARCNAQGPGGPGGGGGFPGMRMQGQQAPQPGETLKQYSQDLTELARQGSLDPVIGRDAEIRRTIEILSRRTKSNPVLLGPAGVGKTAVAEGLAQRLVNKDVPESLQGKRVLALDLAALLAGASYRGAFEERLKGVLADVEHEQGKIILFVDELHMLLGLGKAEGALDAANILKPALARGSVQLAGATTFNEYRQSIEKDAALARRFQPVHVNEPSVPEAISILRGLRSRYEAHHGVSLSDAALVSAAQLAHRYLGERKLPDSAIDLIDEASSALRLMQESKPEAIEKLDRQVLSLEIELESLKRETDAFSRERREKLTRELEDVRAEAERLTNKWKVARERLNAIKRTKADIEEAKIELEQAMRAGDYERSAKLRFARLPDLQRQLAEFEAAEEERRNAHSGVTSGAEEEEADLAVHERVEADDIANVVARMTGVPLRSLLKGERERLLRLEDELRKRILGQDEALNAIGEAVRLSRAGLQNERRPLASFLFAGSTGTGKTETCRALASYLFDDADRVIQINCSELGEQHSGARLIGAPPGYVGHEEAGQLTEAVRRHPYSLVLFDEIEKASRPVQMLLLQALEEGSLTDSQGRKVDFRNTIIVLTSNLGAEVLYEPNSVDAATGQITETARSGVLRAIANALPPELINRLDDQLIFNRLSRSSLRGIVDVRLEEIQKRLSSKRITLEVDEAAKEWLAQKGYDPAYGARPLNRTIQRYLLSPLSKTLIKGDIAPGCVVPIGVSGSELFIGAAILASGPAAASAQSPIDLQEGQTATDDKSSRTSPEIVDGEPVAPRRRPSD</sequence>
<keyword evidence="2" id="KW-0677">Repeat</keyword>
<dbReference type="SUPFAM" id="SSF52540">
    <property type="entry name" value="P-loop containing nucleoside triphosphate hydrolases"/>
    <property type="match status" value="2"/>
</dbReference>
<dbReference type="PANTHER" id="PTHR11638">
    <property type="entry name" value="ATP-DEPENDENT CLP PROTEASE"/>
    <property type="match status" value="1"/>
</dbReference>
<feature type="domain" description="AAA+ ATPase" evidence="8">
    <location>
        <begin position="125"/>
        <end position="270"/>
    </location>
</feature>
<evidence type="ECO:0000256" key="7">
    <source>
        <dbReference type="SAM" id="MobiDB-lite"/>
    </source>
</evidence>
<feature type="compositionally biased region" description="Gly residues" evidence="7">
    <location>
        <begin position="61"/>
        <end position="72"/>
    </location>
</feature>
<dbReference type="Pfam" id="PF07724">
    <property type="entry name" value="AAA_2"/>
    <property type="match status" value="1"/>
</dbReference>
<evidence type="ECO:0000256" key="2">
    <source>
        <dbReference type="ARBA" id="ARBA00022737"/>
    </source>
</evidence>
<dbReference type="Pfam" id="PF10431">
    <property type="entry name" value="ClpB_D2-small"/>
    <property type="match status" value="1"/>
</dbReference>
<dbReference type="InterPro" id="IPR001270">
    <property type="entry name" value="ClpA/B"/>
</dbReference>
<protein>
    <submittedName>
        <fullName evidence="10">p-loop containing nucleoside triphosphate hydrolase protein</fullName>
    </submittedName>
</protein>
<evidence type="ECO:0000256" key="4">
    <source>
        <dbReference type="ARBA" id="ARBA00022840"/>
    </source>
</evidence>
<dbReference type="GO" id="GO:0043335">
    <property type="term" value="P:protein unfolding"/>
    <property type="evidence" value="ECO:0007669"/>
    <property type="project" value="TreeGrafter"/>
</dbReference>
<dbReference type="InterPro" id="IPR050130">
    <property type="entry name" value="ClpA_ClpB"/>
</dbReference>
<dbReference type="Gene3D" id="3.40.50.300">
    <property type="entry name" value="P-loop containing nucleotide triphosphate hydrolases"/>
    <property type="match status" value="3"/>
</dbReference>
<proteinExistence type="inferred from homology"/>
<dbReference type="OrthoDB" id="47330at2759"/>
<evidence type="ECO:0000256" key="1">
    <source>
        <dbReference type="ARBA" id="ARBA00008675"/>
    </source>
</evidence>
<reference evidence="10 11" key="1">
    <citation type="submission" date="2014-09" db="EMBL/GenBank/DDBJ databases">
        <authorList>
            <person name="Magalhaes I.L.F."/>
            <person name="Oliveira U."/>
            <person name="Santos F.R."/>
            <person name="Vidigal T.H.D.A."/>
            <person name="Brescovit A.D."/>
            <person name="Santos A.J."/>
        </authorList>
    </citation>
    <scope>NUCLEOTIDE SEQUENCE [LARGE SCALE GENOMIC DNA]</scope>
</reference>
<feature type="coiled-coil region" evidence="6">
    <location>
        <begin position="339"/>
        <end position="419"/>
    </location>
</feature>
<feature type="region of interest" description="Disordered" evidence="7">
    <location>
        <begin position="817"/>
        <end position="855"/>
    </location>
</feature>
<dbReference type="FunFam" id="3.40.50.300:FF:000025">
    <property type="entry name" value="ATP-dependent Clp protease subunit"/>
    <property type="match status" value="1"/>
</dbReference>
<dbReference type="InterPro" id="IPR027417">
    <property type="entry name" value="P-loop_NTPase"/>
</dbReference>
<dbReference type="PROSITE" id="PS00870">
    <property type="entry name" value="CLPAB_1"/>
    <property type="match status" value="1"/>
</dbReference>
<dbReference type="GO" id="GO:0005524">
    <property type="term" value="F:ATP binding"/>
    <property type="evidence" value="ECO:0007669"/>
    <property type="project" value="UniProtKB-KW"/>
</dbReference>
<feature type="domain" description="Clp ATPase C-terminal" evidence="9">
    <location>
        <begin position="714"/>
        <end position="803"/>
    </location>
</feature>
<dbReference type="AlphaFoldDB" id="A0A0N7LAJ3"/>
<keyword evidence="10" id="KW-0378">Hydrolase</keyword>
<evidence type="ECO:0000313" key="11">
    <source>
        <dbReference type="Proteomes" id="UP000054845"/>
    </source>
</evidence>